<accession>A0A0K2JJ47</accession>
<protein>
    <submittedName>
        <fullName evidence="1">Uncharacterized protein</fullName>
    </submittedName>
</protein>
<keyword evidence="2" id="KW-1185">Reference proteome</keyword>
<dbReference type="OrthoDB" id="390959at2"/>
<proteinExistence type="predicted"/>
<name>A0A0K2JJ47_SPIKU</name>
<reference evidence="1 2" key="1">
    <citation type="journal article" date="2015" name="Genome Announc.">
        <title>Complete Genome Sequence of Spiroplasma kunkelii Strain CR2-3x, Causal Agent of Corn Stunt Disease in Zea mays L.</title>
        <authorList>
            <person name="Davis R.E."/>
            <person name="Shao J."/>
            <person name="Dally E.L."/>
            <person name="Zhao Y."/>
            <person name="Gasparich G.E."/>
            <person name="Gaynor B.J."/>
            <person name="Athey J.C."/>
            <person name="Harrison N.A."/>
            <person name="Donofrio N."/>
        </authorList>
    </citation>
    <scope>NUCLEOTIDE SEQUENCE [LARGE SCALE GENOMIC DNA]</scope>
    <source>
        <strain evidence="1 2">CR2-3x</strain>
    </source>
</reference>
<dbReference type="AlphaFoldDB" id="A0A0K2JJ47"/>
<dbReference type="PATRIC" id="fig|273035.7.peg.1968"/>
<dbReference type="KEGG" id="skn:SKUN_001599"/>
<dbReference type="EMBL" id="CP010899">
    <property type="protein sequence ID" value="ALA98457.1"/>
    <property type="molecule type" value="Genomic_DNA"/>
</dbReference>
<dbReference type="Proteomes" id="UP000062963">
    <property type="component" value="Chromosome"/>
</dbReference>
<evidence type="ECO:0000313" key="2">
    <source>
        <dbReference type="Proteomes" id="UP000062963"/>
    </source>
</evidence>
<evidence type="ECO:0000313" key="1">
    <source>
        <dbReference type="EMBL" id="ALA98457.1"/>
    </source>
</evidence>
<dbReference type="RefSeq" id="WP_158500831.1">
    <property type="nucleotide sequence ID" value="NZ_CP010899.1"/>
</dbReference>
<organism evidence="1 2">
    <name type="scientific">Spiroplasma kunkelii CR2-3x</name>
    <dbReference type="NCBI Taxonomy" id="273035"/>
    <lineage>
        <taxon>Bacteria</taxon>
        <taxon>Bacillati</taxon>
        <taxon>Mycoplasmatota</taxon>
        <taxon>Mollicutes</taxon>
        <taxon>Entomoplasmatales</taxon>
        <taxon>Spiroplasmataceae</taxon>
        <taxon>Spiroplasma</taxon>
    </lineage>
</organism>
<gene>
    <name evidence="1" type="ORF">SKUN_001599</name>
</gene>
<sequence length="54" mass="6705">MNMKKKLCLKKRYWGYCFTCNKENEEEIQNRLIKYTLGQDEIIHEHWALNTRKN</sequence>